<keyword evidence="1" id="KW-0812">Transmembrane</keyword>
<comment type="caution">
    <text evidence="2">The sequence shown here is derived from an EMBL/GenBank/DDBJ whole genome shotgun (WGS) entry which is preliminary data.</text>
</comment>
<gene>
    <name evidence="2" type="ORF">AMET1_1225</name>
</gene>
<dbReference type="EMBL" id="MRZU01000004">
    <property type="protein sequence ID" value="OUJ18314.1"/>
    <property type="molecule type" value="Genomic_DNA"/>
</dbReference>
<keyword evidence="1" id="KW-1133">Transmembrane helix</keyword>
<name>A0A1Y3GDM9_9EURY</name>
<feature type="transmembrane region" description="Helical" evidence="1">
    <location>
        <begin position="175"/>
        <end position="192"/>
    </location>
</feature>
<dbReference type="Proteomes" id="UP000195137">
    <property type="component" value="Unassembled WGS sequence"/>
</dbReference>
<organism evidence="2 3">
    <name type="scientific">Methanonatronarchaeum thermophilum</name>
    <dbReference type="NCBI Taxonomy" id="1927129"/>
    <lineage>
        <taxon>Archaea</taxon>
        <taxon>Methanobacteriati</taxon>
        <taxon>Methanobacteriota</taxon>
        <taxon>Methanonatronarchaeia</taxon>
        <taxon>Methanonatronarchaeales</taxon>
        <taxon>Methanonatronarchaeaceae</taxon>
        <taxon>Methanonatronarchaeum</taxon>
    </lineage>
</organism>
<keyword evidence="3" id="KW-1185">Reference proteome</keyword>
<reference evidence="2 3" key="1">
    <citation type="submission" date="2016-12" db="EMBL/GenBank/DDBJ databases">
        <title>Discovery of methanogenic haloarchaea.</title>
        <authorList>
            <person name="Sorokin D.Y."/>
            <person name="Makarova K.S."/>
            <person name="Abbas B."/>
            <person name="Ferrer M."/>
            <person name="Golyshin P.N."/>
        </authorList>
    </citation>
    <scope>NUCLEOTIDE SEQUENCE [LARGE SCALE GENOMIC DNA]</scope>
    <source>
        <strain evidence="2">AMET1</strain>
    </source>
</reference>
<dbReference type="RefSeq" id="WP_143406870.1">
    <property type="nucleotide sequence ID" value="NZ_MRZU01000004.1"/>
</dbReference>
<evidence type="ECO:0000313" key="3">
    <source>
        <dbReference type="Proteomes" id="UP000195137"/>
    </source>
</evidence>
<keyword evidence="1" id="KW-0472">Membrane</keyword>
<proteinExistence type="predicted"/>
<dbReference type="AlphaFoldDB" id="A0A1Y3GDM9"/>
<accession>A0A1Y3GDM9</accession>
<evidence type="ECO:0000313" key="2">
    <source>
        <dbReference type="EMBL" id="OUJ18314.1"/>
    </source>
</evidence>
<sequence>MDNKFVFVSLLLCSLLIVGSGSVYAETDGQTHQDLVCEDILAIGEFITITGEGEVITDLTSITLEDSLVDTENNTVSLELSSLDQFNTVSVYIDSSVLGDVSAGDIVVSSDIEMEFAELDVVLEGNNSIYFVETLENNTHIVMSVEFDDETQEITIEGGSGFFGWLSGDLGGSGIPIWLVLVLLVVGGYLYLNREE</sequence>
<evidence type="ECO:0000256" key="1">
    <source>
        <dbReference type="SAM" id="Phobius"/>
    </source>
</evidence>
<protein>
    <submittedName>
        <fullName evidence="2">Uncharacterized protein</fullName>
    </submittedName>
</protein>